<protein>
    <recommendedName>
        <fullName evidence="20">Very long-chain fatty acid transport protein</fullName>
        <ecNumber evidence="14">6.2.1.3</ecNumber>
    </recommendedName>
    <alternativeName>
        <fullName evidence="16">Long-chain-fatty-acid--CoA ligase</fullName>
    </alternativeName>
    <alternativeName>
        <fullName evidence="21">Very-long-chain acyl-CoA synthetase</fullName>
    </alternativeName>
</protein>
<accession>A0A9P0GTK9</accession>
<dbReference type="GO" id="GO:0005324">
    <property type="term" value="F:long-chain fatty acid transmembrane transporter activity"/>
    <property type="evidence" value="ECO:0007669"/>
    <property type="project" value="TreeGrafter"/>
</dbReference>
<evidence type="ECO:0000256" key="8">
    <source>
        <dbReference type="ARBA" id="ARBA00022832"/>
    </source>
</evidence>
<evidence type="ECO:0000256" key="9">
    <source>
        <dbReference type="ARBA" id="ARBA00022840"/>
    </source>
</evidence>
<evidence type="ECO:0000313" key="23">
    <source>
        <dbReference type="EMBL" id="CAH1159180.1"/>
    </source>
</evidence>
<proteinExistence type="inferred from homology"/>
<evidence type="ECO:0000256" key="21">
    <source>
        <dbReference type="ARBA" id="ARBA00078285"/>
    </source>
</evidence>
<dbReference type="PANTHER" id="PTHR43107">
    <property type="entry name" value="LONG-CHAIN FATTY ACID TRANSPORT PROTEIN"/>
    <property type="match status" value="1"/>
</dbReference>
<comment type="function">
    <text evidence="19">Acyl-CoA synthetase required for both the import of long chain fatty acids (LCFAs) (C14-C18) and the activation very long chain fatty acids (VLCFAs) (C20-C26) by esterification of the fatty acids into metabolically active CoA-thioesters for subsequent degradation or incorporation into phospholipids. The transport and fatty acyl-CoA synthetase activities are genetically separable and are thus independent activities. Esterifies VLCFAs in the peroxisome matrix. The VLCFAs are actively transported into peroxisomes by a PXA1-PXA2 heterodimeric transporter in the peroxisomal membrane.</text>
</comment>
<dbReference type="InterPro" id="IPR042099">
    <property type="entry name" value="ANL_N_sf"/>
</dbReference>
<evidence type="ECO:0000256" key="12">
    <source>
        <dbReference type="ARBA" id="ARBA00023136"/>
    </source>
</evidence>
<evidence type="ECO:0000256" key="7">
    <source>
        <dbReference type="ARBA" id="ARBA00022741"/>
    </source>
</evidence>
<evidence type="ECO:0000256" key="1">
    <source>
        <dbReference type="ARBA" id="ARBA00004651"/>
    </source>
</evidence>
<evidence type="ECO:0000256" key="6">
    <source>
        <dbReference type="ARBA" id="ARBA00022692"/>
    </source>
</evidence>
<dbReference type="AlphaFoldDB" id="A0A9P0GTK9"/>
<keyword evidence="8" id="KW-0276">Fatty acid metabolism</keyword>
<dbReference type="Gene3D" id="3.40.50.12780">
    <property type="entry name" value="N-terminal domain of ligase-like"/>
    <property type="match status" value="1"/>
</dbReference>
<evidence type="ECO:0000256" key="10">
    <source>
        <dbReference type="ARBA" id="ARBA00022989"/>
    </source>
</evidence>
<dbReference type="InterPro" id="IPR000873">
    <property type="entry name" value="AMP-dep_synth/lig_dom"/>
</dbReference>
<keyword evidence="5" id="KW-0436">Ligase</keyword>
<gene>
    <name evidence="23" type="ORF">PHYEVI_LOCUS2362</name>
</gene>
<evidence type="ECO:0000256" key="11">
    <source>
        <dbReference type="ARBA" id="ARBA00023055"/>
    </source>
</evidence>
<keyword evidence="8" id="KW-0443">Lipid metabolism</keyword>
<comment type="subcellular location">
    <subcellularLocation>
        <location evidence="1">Cell membrane</location>
        <topology evidence="1">Multi-pass membrane protein</topology>
    </subcellularLocation>
    <subcellularLocation>
        <location evidence="17">Peroxisome membrane</location>
    </subcellularLocation>
</comment>
<evidence type="ECO:0000256" key="4">
    <source>
        <dbReference type="ARBA" id="ARBA00022475"/>
    </source>
</evidence>
<dbReference type="GO" id="GO:0005886">
    <property type="term" value="C:plasma membrane"/>
    <property type="evidence" value="ECO:0007669"/>
    <property type="project" value="UniProtKB-SubCell"/>
</dbReference>
<comment type="catalytic activity">
    <reaction evidence="15">
        <text>a very long-chain fatty acid + ATP + CoA = a very long-chain fatty acyl-CoA + AMP + diphosphate</text>
        <dbReference type="Rhea" id="RHEA:54536"/>
        <dbReference type="ChEBI" id="CHEBI:30616"/>
        <dbReference type="ChEBI" id="CHEBI:33019"/>
        <dbReference type="ChEBI" id="CHEBI:57287"/>
        <dbReference type="ChEBI" id="CHEBI:58950"/>
        <dbReference type="ChEBI" id="CHEBI:138261"/>
        <dbReference type="ChEBI" id="CHEBI:456215"/>
    </reaction>
    <physiologicalReaction direction="left-to-right" evidence="15">
        <dbReference type="Rhea" id="RHEA:54537"/>
    </physiologicalReaction>
</comment>
<dbReference type="Proteomes" id="UP001153712">
    <property type="component" value="Chromosome 11"/>
</dbReference>
<dbReference type="GO" id="GO:0044539">
    <property type="term" value="P:long-chain fatty acid import into cell"/>
    <property type="evidence" value="ECO:0007669"/>
    <property type="project" value="TreeGrafter"/>
</dbReference>
<keyword evidence="12" id="KW-0472">Membrane</keyword>
<sequence>MKMFVLLQQLFFNRIGIVSSIVVITWLFWKYRTSLYVISKTWRRDLRGLRRGVRALCKIVLYERNCMSIPKVFQKVARNKNNKVAIYFEDEIWTFQRLEKFSNRIANYFIRKGYQKGDTVALLLENRPEYVGIWLGLSKIGVITALINTNLVSKPLYHCISVGKVKGLIFGSDFTNVVNDISSDLQNVQLFKYDKLISEELSNESEASPDAHIAQTTPKDTILYIYTSGTTGLPKAANIKNSRMYFTATGINSFLELTDNDVFYNSLPLYHSSGGMLVIGQCVCFGVTVELRRKFSASNFWSDCNKHDSTVASYIGEICRYILAAHENKPPVKHNVQKIFGNGLKKDIWNDFVEKFNVPQVYEFYGSTEGNCNLINLDNKFGSIGFIPNFMNFIITVTLIKCDEETKEPMRNADGFCVECKADEPGILIGKINKKISIHHFDGYVNSKETSGKILRNVFKTGDSYFNSGDLMVKDSLGYVYFKDRTGDTYRWKGENVATTEIEYQISGIIGPKDVVVYGVKVPKTEGRAGMIAIADPTNSINRSKLASELKAQLPSYAVPLFLRVMDSFPMTGTFKVKKNELQNDGFDINIIVDPLYMYDSKKVDYIPMKDVYNDIIEGNLRL</sequence>
<dbReference type="GO" id="GO:0004467">
    <property type="term" value="F:long-chain fatty acid-CoA ligase activity"/>
    <property type="evidence" value="ECO:0007669"/>
    <property type="project" value="UniProtKB-EC"/>
</dbReference>
<dbReference type="FunFam" id="3.30.300.30:FF:000002">
    <property type="entry name" value="Long-chain fatty acid transport protein 1"/>
    <property type="match status" value="1"/>
</dbReference>
<keyword evidence="9" id="KW-0067">ATP-binding</keyword>
<evidence type="ECO:0000313" key="24">
    <source>
        <dbReference type="Proteomes" id="UP001153712"/>
    </source>
</evidence>
<dbReference type="FunFam" id="3.40.50.12780:FF:000019">
    <property type="entry name" value="Long-chain fatty acid transporter"/>
    <property type="match status" value="1"/>
</dbReference>
<evidence type="ECO:0000256" key="2">
    <source>
        <dbReference type="ARBA" id="ARBA00006432"/>
    </source>
</evidence>
<dbReference type="GO" id="GO:0005778">
    <property type="term" value="C:peroxisomal membrane"/>
    <property type="evidence" value="ECO:0007669"/>
    <property type="project" value="UniProtKB-SubCell"/>
</dbReference>
<dbReference type="PANTHER" id="PTHR43107:SF15">
    <property type="entry name" value="FATTY ACID TRANSPORT PROTEIN 3, ISOFORM A"/>
    <property type="match status" value="1"/>
</dbReference>
<dbReference type="SUPFAM" id="SSF56801">
    <property type="entry name" value="Acetyl-CoA synthetase-like"/>
    <property type="match status" value="1"/>
</dbReference>
<organism evidence="23 24">
    <name type="scientific">Phyllotreta striolata</name>
    <name type="common">Striped flea beetle</name>
    <name type="synonym">Crioceris striolata</name>
    <dbReference type="NCBI Taxonomy" id="444603"/>
    <lineage>
        <taxon>Eukaryota</taxon>
        <taxon>Metazoa</taxon>
        <taxon>Ecdysozoa</taxon>
        <taxon>Arthropoda</taxon>
        <taxon>Hexapoda</taxon>
        <taxon>Insecta</taxon>
        <taxon>Pterygota</taxon>
        <taxon>Neoptera</taxon>
        <taxon>Endopterygota</taxon>
        <taxon>Coleoptera</taxon>
        <taxon>Polyphaga</taxon>
        <taxon>Cucujiformia</taxon>
        <taxon>Chrysomeloidea</taxon>
        <taxon>Chrysomelidae</taxon>
        <taxon>Galerucinae</taxon>
        <taxon>Alticini</taxon>
        <taxon>Phyllotreta</taxon>
    </lineage>
</organism>
<evidence type="ECO:0000256" key="3">
    <source>
        <dbReference type="ARBA" id="ARBA00022448"/>
    </source>
</evidence>
<dbReference type="InterPro" id="IPR045851">
    <property type="entry name" value="AMP-bd_C_sf"/>
</dbReference>
<keyword evidence="24" id="KW-1185">Reference proteome</keyword>
<evidence type="ECO:0000256" key="20">
    <source>
        <dbReference type="ARBA" id="ARBA00068795"/>
    </source>
</evidence>
<dbReference type="Gene3D" id="3.30.300.30">
    <property type="match status" value="1"/>
</dbReference>
<evidence type="ECO:0000256" key="14">
    <source>
        <dbReference type="ARBA" id="ARBA00026121"/>
    </source>
</evidence>
<feature type="domain" description="AMP-dependent synthetase/ligase" evidence="22">
    <location>
        <begin position="73"/>
        <end position="387"/>
    </location>
</feature>
<dbReference type="NCBIfam" id="NF006134">
    <property type="entry name" value="PRK08279.1"/>
    <property type="match status" value="1"/>
</dbReference>
<evidence type="ECO:0000256" key="13">
    <source>
        <dbReference type="ARBA" id="ARBA00023140"/>
    </source>
</evidence>
<name>A0A9P0GTK9_PHYSR</name>
<comment type="catalytic activity">
    <reaction evidence="18">
        <text>tetracosanoate + ATP + CoA = tetracosanoyl-CoA + AMP + diphosphate</text>
        <dbReference type="Rhea" id="RHEA:33639"/>
        <dbReference type="ChEBI" id="CHEBI:30616"/>
        <dbReference type="ChEBI" id="CHEBI:31014"/>
        <dbReference type="ChEBI" id="CHEBI:33019"/>
        <dbReference type="ChEBI" id="CHEBI:57287"/>
        <dbReference type="ChEBI" id="CHEBI:65052"/>
        <dbReference type="ChEBI" id="CHEBI:456215"/>
    </reaction>
    <physiologicalReaction direction="left-to-right" evidence="18">
        <dbReference type="Rhea" id="RHEA:33640"/>
    </physiologicalReaction>
</comment>
<dbReference type="InterPro" id="IPR020845">
    <property type="entry name" value="AMP-binding_CS"/>
</dbReference>
<dbReference type="GO" id="GO:0005524">
    <property type="term" value="F:ATP binding"/>
    <property type="evidence" value="ECO:0007669"/>
    <property type="project" value="UniProtKB-KW"/>
</dbReference>
<comment type="similarity">
    <text evidence="2">Belongs to the ATP-dependent AMP-binding enzyme family.</text>
</comment>
<dbReference type="PROSITE" id="PS00455">
    <property type="entry name" value="AMP_BINDING"/>
    <property type="match status" value="1"/>
</dbReference>
<evidence type="ECO:0000256" key="19">
    <source>
        <dbReference type="ARBA" id="ARBA00060276"/>
    </source>
</evidence>
<reference evidence="23" key="1">
    <citation type="submission" date="2022-01" db="EMBL/GenBank/DDBJ databases">
        <authorList>
            <person name="King R."/>
        </authorList>
    </citation>
    <scope>NUCLEOTIDE SEQUENCE</scope>
</reference>
<keyword evidence="13" id="KW-0576">Peroxisome</keyword>
<keyword evidence="3" id="KW-0813">Transport</keyword>
<dbReference type="GO" id="GO:0005789">
    <property type="term" value="C:endoplasmic reticulum membrane"/>
    <property type="evidence" value="ECO:0007669"/>
    <property type="project" value="TreeGrafter"/>
</dbReference>
<evidence type="ECO:0000256" key="17">
    <source>
        <dbReference type="ARBA" id="ARBA00046271"/>
    </source>
</evidence>
<dbReference type="OrthoDB" id="288590at2759"/>
<keyword evidence="6" id="KW-0812">Transmembrane</keyword>
<keyword evidence="10" id="KW-1133">Transmembrane helix</keyword>
<evidence type="ECO:0000256" key="5">
    <source>
        <dbReference type="ARBA" id="ARBA00022598"/>
    </source>
</evidence>
<dbReference type="EMBL" id="OU900104">
    <property type="protein sequence ID" value="CAH1159180.1"/>
    <property type="molecule type" value="Genomic_DNA"/>
</dbReference>
<evidence type="ECO:0000256" key="16">
    <source>
        <dbReference type="ARBA" id="ARBA00041297"/>
    </source>
</evidence>
<evidence type="ECO:0000256" key="18">
    <source>
        <dbReference type="ARBA" id="ARBA00048666"/>
    </source>
</evidence>
<keyword evidence="4" id="KW-1003">Cell membrane</keyword>
<evidence type="ECO:0000256" key="15">
    <source>
        <dbReference type="ARBA" id="ARBA00036527"/>
    </source>
</evidence>
<dbReference type="Pfam" id="PF00501">
    <property type="entry name" value="AMP-binding"/>
    <property type="match status" value="1"/>
</dbReference>
<keyword evidence="7" id="KW-0547">Nucleotide-binding</keyword>
<evidence type="ECO:0000259" key="22">
    <source>
        <dbReference type="Pfam" id="PF00501"/>
    </source>
</evidence>
<keyword evidence="11" id="KW-0445">Lipid transport</keyword>
<dbReference type="EC" id="6.2.1.3" evidence="14"/>